<feature type="region of interest" description="Disordered" evidence="1">
    <location>
        <begin position="214"/>
        <end position="242"/>
    </location>
</feature>
<comment type="caution">
    <text evidence="2">The sequence shown here is derived from an EMBL/GenBank/DDBJ whole genome shotgun (WGS) entry which is preliminary data.</text>
</comment>
<reference evidence="2 3" key="1">
    <citation type="journal article" date="2015" name="Genome Biol. Evol.">
        <title>Comparative Genomics of a Bacterivorous Green Alga Reveals Evolutionary Causalities and Consequences of Phago-Mixotrophic Mode of Nutrition.</title>
        <authorList>
            <person name="Burns J.A."/>
            <person name="Paasch A."/>
            <person name="Narechania A."/>
            <person name="Kim E."/>
        </authorList>
    </citation>
    <scope>NUCLEOTIDE SEQUENCE [LARGE SCALE GENOMIC DNA]</scope>
    <source>
        <strain evidence="2 3">PLY_AMNH</strain>
    </source>
</reference>
<dbReference type="Proteomes" id="UP001190700">
    <property type="component" value="Unassembled WGS sequence"/>
</dbReference>
<dbReference type="InterPro" id="IPR011989">
    <property type="entry name" value="ARM-like"/>
</dbReference>
<evidence type="ECO:0000313" key="2">
    <source>
        <dbReference type="EMBL" id="KAK3255765.1"/>
    </source>
</evidence>
<keyword evidence="3" id="KW-1185">Reference proteome</keyword>
<proteinExistence type="predicted"/>
<protein>
    <submittedName>
        <fullName evidence="2">Uncharacterized protein</fullName>
    </submittedName>
</protein>
<organism evidence="2 3">
    <name type="scientific">Cymbomonas tetramitiformis</name>
    <dbReference type="NCBI Taxonomy" id="36881"/>
    <lineage>
        <taxon>Eukaryota</taxon>
        <taxon>Viridiplantae</taxon>
        <taxon>Chlorophyta</taxon>
        <taxon>Pyramimonadophyceae</taxon>
        <taxon>Pyramimonadales</taxon>
        <taxon>Pyramimonadaceae</taxon>
        <taxon>Cymbomonas</taxon>
    </lineage>
</organism>
<dbReference type="Gene3D" id="1.25.10.10">
    <property type="entry name" value="Leucine-rich Repeat Variant"/>
    <property type="match status" value="1"/>
</dbReference>
<dbReference type="SUPFAM" id="SSF48371">
    <property type="entry name" value="ARM repeat"/>
    <property type="match status" value="1"/>
</dbReference>
<evidence type="ECO:0000256" key="1">
    <source>
        <dbReference type="SAM" id="MobiDB-lite"/>
    </source>
</evidence>
<dbReference type="AlphaFoldDB" id="A0AAE0F9Y1"/>
<accession>A0AAE0F9Y1</accession>
<dbReference type="InterPro" id="IPR016024">
    <property type="entry name" value="ARM-type_fold"/>
</dbReference>
<evidence type="ECO:0000313" key="3">
    <source>
        <dbReference type="Proteomes" id="UP001190700"/>
    </source>
</evidence>
<gene>
    <name evidence="2" type="ORF">CYMTET_35071</name>
</gene>
<dbReference type="EMBL" id="LGRX02022297">
    <property type="protein sequence ID" value="KAK3255765.1"/>
    <property type="molecule type" value="Genomic_DNA"/>
</dbReference>
<name>A0AAE0F9Y1_9CHLO</name>
<sequence length="299" mass="32129">MQRSTRGLLSVSRKVLCGTSGEAAAAFWPRPKISSVYSVRAKTTSCDNTSGSYSKSSFWSSTANLAMSASTGVAFWLLTSNTPAEMQTSEQSRFGFVSAPREHGAFESLNQATLQTLGKNLESESATTRRLALNLISNLTIYLEHHEDLLAAGIFQSLLQVVVTNSAAMKDKDEAVVVLGCVADLLKADEARAVAAGCPDFLRAVFEVVNSNEGVSSSGRASVDAPGSQTSDTAHRTEEHIPSMVMLTPATLPENIFRILAEICTDDKLHPLCIEMNAATFLTDSFSVRSSRYLPDMSS</sequence>